<dbReference type="SUPFAM" id="SSF56935">
    <property type="entry name" value="Porins"/>
    <property type="match status" value="1"/>
</dbReference>
<organism evidence="6 7">
    <name type="scientific">Acidicapsa dinghuensis</name>
    <dbReference type="NCBI Taxonomy" id="2218256"/>
    <lineage>
        <taxon>Bacteria</taxon>
        <taxon>Pseudomonadati</taxon>
        <taxon>Acidobacteriota</taxon>
        <taxon>Terriglobia</taxon>
        <taxon>Terriglobales</taxon>
        <taxon>Acidobacteriaceae</taxon>
        <taxon>Acidicapsa</taxon>
    </lineage>
</organism>
<sequence length="1016" mass="110936">MKRLWALFLMFCSISLMAQTDRGTITGTVRDQSGRVIAGANLVIRSLSTGLEYRTVTDGAGVYVVTSLVTGIYQVTVQSEGFVRQQFNDVNLDVGQTRTLDAKLTVAGGVTQVEVQPDSGLSKSSGEIGGVVNYTQAADLPINGRSFTGLLDLIPGAMDSGTGQMQDIRFGGLSDEDNTWHLDGIDNSGINNPFVDVNMRLEVSTEAIAEVRANAVAYSADQGGSPGGQIEEVSKTGRDKFTGSAWEFIRNSVFDASPWDAAGQLPGLHYNDFGGNLGGPISKKRKIFFFVNYEGSRESINQILTGIIPTIAFRNQVAALPLPSAQLSPLTQIINSFPVPTPQNSSPIDPISDQWFGSGPQLTAENSGLARVDWKINDKMSVFARFNDDAYTESRPDHINPLTGFHNESQPSAVIDVQNTFTPTILNDFRYGFNRTVSLEGQSTQLPYLVSISPFTQLDTSSGTTRNDNSYSFIDNATFLHGKHTIKAGVSFIAMQENKASPNSPDWELTFNNTTDFLNNYIDQVYFRGSNPLTGARMKWTFGYALDEFKVSPTLTMNVGLRYEYFGQDHEVLGRGISVDPLHCPNVVCPKSVPWYYPDLLDLSPRVSAAWAPAYLHGKTVIRAGYGLYYGDGQFGSLGDPIGNISTDYNLYNQHFPILENATAGTNTSPTGADIHRKDTGAHEWTLSVQQQVAPRTTFQLAYFGTAVEHVFNDTVTNPYNPATGLPAYPAYDIGFEYKEFTNHASTNAFQTSLQRDFSTGLQLSINYEWSHSINNGGIGGGESDTPENPNCMTCERASSDQDMRHYFTASTVWQVPVGRGRALLNNASRPVDEILGGWQLSAIGYVRSGLPLNVTLNRSNTDLPNQINQNERPNLIPGVPLYPAHKTTNLWLNPAAFAYPFSCPSDGSACVVPPGVSPWGNLGRNAVRAPGVWQIDPSLQKHFKVGERATLMFRAEAFNALNVAQYGQPNTNWAPPDPGVSDNPNSYGLISNSYNTNPTGTGTPRELQFGLKVEF</sequence>
<feature type="chain" id="PRO_5046439324" evidence="4">
    <location>
        <begin position="19"/>
        <end position="1016"/>
    </location>
</feature>
<dbReference type="Pfam" id="PF13620">
    <property type="entry name" value="CarboxypepD_reg"/>
    <property type="match status" value="1"/>
</dbReference>
<comment type="subcellular location">
    <subcellularLocation>
        <location evidence="1">Cell outer membrane</location>
    </subcellularLocation>
</comment>
<protein>
    <submittedName>
        <fullName evidence="6">Carboxypeptidase regulatory-like domain-containing protein</fullName>
    </submittedName>
</protein>
<comment type="caution">
    <text evidence="6">The sequence shown here is derived from an EMBL/GenBank/DDBJ whole genome shotgun (WGS) entry which is preliminary data.</text>
</comment>
<keyword evidence="7" id="KW-1185">Reference proteome</keyword>
<dbReference type="InterPro" id="IPR057601">
    <property type="entry name" value="Oar-like_b-barrel"/>
</dbReference>
<dbReference type="InterPro" id="IPR013784">
    <property type="entry name" value="Carb-bd-like_fold"/>
</dbReference>
<evidence type="ECO:0000256" key="1">
    <source>
        <dbReference type="ARBA" id="ARBA00004442"/>
    </source>
</evidence>
<feature type="signal peptide" evidence="4">
    <location>
        <begin position="1"/>
        <end position="18"/>
    </location>
</feature>
<evidence type="ECO:0000256" key="3">
    <source>
        <dbReference type="ARBA" id="ARBA00023237"/>
    </source>
</evidence>
<dbReference type="SUPFAM" id="SSF49452">
    <property type="entry name" value="Starch-binding domain-like"/>
    <property type="match status" value="1"/>
</dbReference>
<accession>A0ABW1EEQ3</accession>
<proteinExistence type="predicted"/>
<dbReference type="Gene3D" id="2.40.170.20">
    <property type="entry name" value="TonB-dependent receptor, beta-barrel domain"/>
    <property type="match status" value="1"/>
</dbReference>
<reference evidence="7" key="1">
    <citation type="journal article" date="2019" name="Int. J. Syst. Evol. Microbiol.">
        <title>The Global Catalogue of Microorganisms (GCM) 10K type strain sequencing project: providing services to taxonomists for standard genome sequencing and annotation.</title>
        <authorList>
            <consortium name="The Broad Institute Genomics Platform"/>
            <consortium name="The Broad Institute Genome Sequencing Center for Infectious Disease"/>
            <person name="Wu L."/>
            <person name="Ma J."/>
        </authorList>
    </citation>
    <scope>NUCLEOTIDE SEQUENCE [LARGE SCALE GENOMIC DNA]</scope>
    <source>
        <strain evidence="7">JCM 4087</strain>
    </source>
</reference>
<keyword evidence="2" id="KW-0472">Membrane</keyword>
<evidence type="ECO:0000259" key="5">
    <source>
        <dbReference type="Pfam" id="PF25183"/>
    </source>
</evidence>
<evidence type="ECO:0000313" key="6">
    <source>
        <dbReference type="EMBL" id="MFC5861833.1"/>
    </source>
</evidence>
<dbReference type="Proteomes" id="UP001596091">
    <property type="component" value="Unassembled WGS sequence"/>
</dbReference>
<dbReference type="EMBL" id="JBHSPH010000002">
    <property type="protein sequence ID" value="MFC5861833.1"/>
    <property type="molecule type" value="Genomic_DNA"/>
</dbReference>
<dbReference type="Pfam" id="PF25183">
    <property type="entry name" value="OMP_b-brl_4"/>
    <property type="match status" value="1"/>
</dbReference>
<name>A0ABW1EEQ3_9BACT</name>
<dbReference type="RefSeq" id="WP_263337521.1">
    <property type="nucleotide sequence ID" value="NZ_JAGSYH010000004.1"/>
</dbReference>
<dbReference type="InterPro" id="IPR036942">
    <property type="entry name" value="Beta-barrel_TonB_sf"/>
</dbReference>
<keyword evidence="4" id="KW-0732">Signal</keyword>
<keyword evidence="3" id="KW-0998">Cell outer membrane</keyword>
<dbReference type="Gene3D" id="2.60.40.1120">
    <property type="entry name" value="Carboxypeptidase-like, regulatory domain"/>
    <property type="match status" value="1"/>
</dbReference>
<feature type="domain" description="TonB-dependent transporter Oar-like beta-barrel" evidence="5">
    <location>
        <begin position="233"/>
        <end position="1009"/>
    </location>
</feature>
<evidence type="ECO:0000313" key="7">
    <source>
        <dbReference type="Proteomes" id="UP001596091"/>
    </source>
</evidence>
<gene>
    <name evidence="6" type="ORF">ACFPT7_05980</name>
</gene>
<evidence type="ECO:0000256" key="4">
    <source>
        <dbReference type="SAM" id="SignalP"/>
    </source>
</evidence>
<evidence type="ECO:0000256" key="2">
    <source>
        <dbReference type="ARBA" id="ARBA00023136"/>
    </source>
</evidence>